<dbReference type="SMART" id="SM01014">
    <property type="entry name" value="ARID"/>
    <property type="match status" value="1"/>
</dbReference>
<dbReference type="EMBL" id="GISG01010231">
    <property type="protein sequence ID" value="MBA4616149.1"/>
    <property type="molecule type" value="Transcribed_RNA"/>
</dbReference>
<feature type="compositionally biased region" description="Basic residues" evidence="2">
    <location>
        <begin position="291"/>
        <end position="301"/>
    </location>
</feature>
<accession>A0A7C9CME3</accession>
<feature type="DNA-binding region" description="HMG box" evidence="1">
    <location>
        <begin position="309"/>
        <end position="376"/>
    </location>
</feature>
<evidence type="ECO:0000256" key="1">
    <source>
        <dbReference type="PROSITE-ProRule" id="PRU00267"/>
    </source>
</evidence>
<keyword evidence="1" id="KW-0539">Nucleus</keyword>
<dbReference type="Pfam" id="PF01388">
    <property type="entry name" value="ARID"/>
    <property type="match status" value="1"/>
</dbReference>
<dbReference type="InterPro" id="IPR036431">
    <property type="entry name" value="ARID_dom_sf"/>
</dbReference>
<dbReference type="InterPro" id="IPR001606">
    <property type="entry name" value="ARID_dom"/>
</dbReference>
<feature type="region of interest" description="Disordered" evidence="2">
    <location>
        <begin position="205"/>
        <end position="227"/>
    </location>
</feature>
<dbReference type="SUPFAM" id="SSF46774">
    <property type="entry name" value="ARID-like"/>
    <property type="match status" value="1"/>
</dbReference>
<dbReference type="InterPro" id="IPR036910">
    <property type="entry name" value="HMG_box_dom_sf"/>
</dbReference>
<keyword evidence="1" id="KW-0238">DNA-binding</keyword>
<sequence length="387" mass="43750">MVSIFLLAFNCKAYLGNQLPKFPPFITVPIPKPLCFVFRVKAQKQGILCFPSPIIFRRKPMSPAPAPEKEAEKKFLCPSPVATHEEVVNQPELFFDTLKSLHSFLGTKFMVPVIGRKEVDLHALYVEVTGRGGYDKVVLEKKWKEISTIFNFSPTATSASFVLKKHYLNLLYQYEQVYFFHSLAPVSPTPSARAAQPLGRYVGGSDVADHEDCSSKSAQDSPDGVSGSMSIPVVGTIDGKFDCGYLVTVKLGTDVLRGVLYRPDGPPVPSASVEDLSMAIVPYDPSCSRSTARRRRRKRKRWGGDPSHPKPNRSGYNFFFAEKHSSLKSLYPNREREFTKMIGESWNNLTPEERLVYQNIGLRDKERYRRELKEYNERLAALKNKDN</sequence>
<dbReference type="GO" id="GO:0003677">
    <property type="term" value="F:DNA binding"/>
    <property type="evidence" value="ECO:0007669"/>
    <property type="project" value="UniProtKB-UniRule"/>
</dbReference>
<protein>
    <recommendedName>
        <fullName evidence="6">ARID domain-containing protein</fullName>
    </recommendedName>
</protein>
<organism evidence="5">
    <name type="scientific">Opuntia streptacantha</name>
    <name type="common">Prickly pear cactus</name>
    <name type="synonym">Opuntia cardona</name>
    <dbReference type="NCBI Taxonomy" id="393608"/>
    <lineage>
        <taxon>Eukaryota</taxon>
        <taxon>Viridiplantae</taxon>
        <taxon>Streptophyta</taxon>
        <taxon>Embryophyta</taxon>
        <taxon>Tracheophyta</taxon>
        <taxon>Spermatophyta</taxon>
        <taxon>Magnoliopsida</taxon>
        <taxon>eudicotyledons</taxon>
        <taxon>Gunneridae</taxon>
        <taxon>Pentapetalae</taxon>
        <taxon>Caryophyllales</taxon>
        <taxon>Cactineae</taxon>
        <taxon>Cactaceae</taxon>
        <taxon>Opuntioideae</taxon>
        <taxon>Opuntia</taxon>
    </lineage>
</organism>
<reference evidence="5" key="2">
    <citation type="submission" date="2020-07" db="EMBL/GenBank/DDBJ databases">
        <authorList>
            <person name="Vera ALvarez R."/>
            <person name="Arias-Moreno D.M."/>
            <person name="Jimenez-Jacinto V."/>
            <person name="Jimenez-Bremont J.F."/>
            <person name="Swaminathan K."/>
            <person name="Moose S.P."/>
            <person name="Guerrero-Gonzalez M.L."/>
            <person name="Marino-Ramirez L."/>
            <person name="Landsman D."/>
            <person name="Rodriguez-Kessler M."/>
            <person name="Delgado-Sanchez P."/>
        </authorList>
    </citation>
    <scope>NUCLEOTIDE SEQUENCE</scope>
    <source>
        <tissue evidence="5">Cladode</tissue>
    </source>
</reference>
<dbReference type="PROSITE" id="PS51011">
    <property type="entry name" value="ARID"/>
    <property type="match status" value="1"/>
</dbReference>
<evidence type="ECO:0000259" key="3">
    <source>
        <dbReference type="PROSITE" id="PS50118"/>
    </source>
</evidence>
<evidence type="ECO:0000256" key="2">
    <source>
        <dbReference type="SAM" id="MobiDB-lite"/>
    </source>
</evidence>
<evidence type="ECO:0000313" key="5">
    <source>
        <dbReference type="EMBL" id="MBA4616149.1"/>
    </source>
</evidence>
<feature type="domain" description="ARID" evidence="4">
    <location>
        <begin position="88"/>
        <end position="179"/>
    </location>
</feature>
<dbReference type="Gene3D" id="1.10.30.10">
    <property type="entry name" value="High mobility group box domain"/>
    <property type="match status" value="1"/>
</dbReference>
<dbReference type="Pfam" id="PF00505">
    <property type="entry name" value="HMG_box"/>
    <property type="match status" value="1"/>
</dbReference>
<dbReference type="PANTHER" id="PTHR46691:SF1">
    <property type="entry name" value="AT-RICH INTERACTIVE DOMAIN-CONTAINING PROTEIN 2"/>
    <property type="match status" value="1"/>
</dbReference>
<dbReference type="AlphaFoldDB" id="A0A7C9CME3"/>
<dbReference type="PROSITE" id="PS50118">
    <property type="entry name" value="HMG_BOX_2"/>
    <property type="match status" value="1"/>
</dbReference>
<dbReference type="PANTHER" id="PTHR46691">
    <property type="entry name" value="HIGH MOBILITY GROUP B PROTEIN 9"/>
    <property type="match status" value="1"/>
</dbReference>
<evidence type="ECO:0000259" key="4">
    <source>
        <dbReference type="PROSITE" id="PS51011"/>
    </source>
</evidence>
<dbReference type="SMART" id="SM00398">
    <property type="entry name" value="HMG"/>
    <property type="match status" value="1"/>
</dbReference>
<dbReference type="CDD" id="cd16872">
    <property type="entry name" value="ARID_HMGB9-like"/>
    <property type="match status" value="1"/>
</dbReference>
<dbReference type="GO" id="GO:0005634">
    <property type="term" value="C:nucleus"/>
    <property type="evidence" value="ECO:0007669"/>
    <property type="project" value="UniProtKB-UniRule"/>
</dbReference>
<dbReference type="SMART" id="SM00501">
    <property type="entry name" value="BRIGHT"/>
    <property type="match status" value="1"/>
</dbReference>
<feature type="domain" description="HMG box" evidence="3">
    <location>
        <begin position="309"/>
        <end position="376"/>
    </location>
</feature>
<dbReference type="InterPro" id="IPR009071">
    <property type="entry name" value="HMG_box_dom"/>
</dbReference>
<reference evidence="5" key="1">
    <citation type="journal article" date="2013" name="J. Plant Res.">
        <title>Effect of fungi and light on seed germination of three Opuntia species from semiarid lands of central Mexico.</title>
        <authorList>
            <person name="Delgado-Sanchez P."/>
            <person name="Jimenez-Bremont J.F."/>
            <person name="Guerrero-Gonzalez Mde L."/>
            <person name="Flores J."/>
        </authorList>
    </citation>
    <scope>NUCLEOTIDE SEQUENCE</scope>
    <source>
        <tissue evidence="5">Cladode</tissue>
    </source>
</reference>
<dbReference type="SUPFAM" id="SSF47095">
    <property type="entry name" value="HMG-box"/>
    <property type="match status" value="1"/>
</dbReference>
<feature type="region of interest" description="Disordered" evidence="2">
    <location>
        <begin position="286"/>
        <end position="316"/>
    </location>
</feature>
<evidence type="ECO:0008006" key="6">
    <source>
        <dbReference type="Google" id="ProtNLM"/>
    </source>
</evidence>
<proteinExistence type="predicted"/>
<dbReference type="Gene3D" id="1.10.150.60">
    <property type="entry name" value="ARID DNA-binding domain"/>
    <property type="match status" value="1"/>
</dbReference>
<dbReference type="InterPro" id="IPR045303">
    <property type="entry name" value="ARID_HMGB9-like"/>
</dbReference>
<name>A0A7C9CME3_OPUST</name>
<dbReference type="CDD" id="cd22009">
    <property type="entry name" value="HMG-box_AtHMGB9-like"/>
    <property type="match status" value="1"/>
</dbReference>